<evidence type="ECO:0000256" key="1">
    <source>
        <dbReference type="SAM" id="MobiDB-lite"/>
    </source>
</evidence>
<proteinExistence type="predicted"/>
<evidence type="ECO:0000313" key="2">
    <source>
        <dbReference type="EMBL" id="SVA34627.1"/>
    </source>
</evidence>
<dbReference type="Gene3D" id="3.40.50.300">
    <property type="entry name" value="P-loop containing nucleotide triphosphate hydrolases"/>
    <property type="match status" value="1"/>
</dbReference>
<gene>
    <name evidence="2" type="ORF">METZ01_LOCUS87481</name>
</gene>
<feature type="compositionally biased region" description="Basic and acidic residues" evidence="1">
    <location>
        <begin position="452"/>
        <end position="473"/>
    </location>
</feature>
<feature type="region of interest" description="Disordered" evidence="1">
    <location>
        <begin position="427"/>
        <end position="473"/>
    </location>
</feature>
<dbReference type="SUPFAM" id="SSF52540">
    <property type="entry name" value="P-loop containing nucleoside triphosphate hydrolases"/>
    <property type="match status" value="1"/>
</dbReference>
<feature type="compositionally biased region" description="Polar residues" evidence="1">
    <location>
        <begin position="436"/>
        <end position="445"/>
    </location>
</feature>
<sequence length="473" mass="55273">MNAPSIPPRTTRPVFQHETSLEKPVLERKPTAGEEIVDFSTVDEFKGQQDSEYISKITYFTDTNYKPPRKLPIPLRWSPYLVYKRILDHNSYGNYTGVTMIGMSGSGKTTLTQAFCHYIHKQEERGGVPYRVKWFNGHDMLNMDKHIKALEVGTPHLLIFDDASYTMEDASKSEKAVLANALTTIRHQVKAPVITWMNIHYSKATLKFFRNQHFTFLTSVSVEELGNLQDLFKEKMNVIKNYARQYNRMMLKGYFLCPISSFNDRTLMYKTNEPFRLGLVAEITDLHYFVYAKEECQTCRPTGPTKKLKVANREEVAAWLLNYSQPARTKAALEYFLTIKKGIPSLTPLLKSQIDHFVDLDRKIPGLPWNEIYNEFITQKKFNSKRHRNKQQLLQKLPIYQIEKMFQHELKDEKRMGKLPHNKLVKEPLLHKEYSPSETPSNEYMNTDPDAVPEKEKPKKLYDEYDSRFTESQ</sequence>
<name>A0A381V4N4_9ZZZZ</name>
<feature type="region of interest" description="Disordered" evidence="1">
    <location>
        <begin position="1"/>
        <end position="21"/>
    </location>
</feature>
<reference evidence="2" key="1">
    <citation type="submission" date="2018-05" db="EMBL/GenBank/DDBJ databases">
        <authorList>
            <person name="Lanie J.A."/>
            <person name="Ng W.-L."/>
            <person name="Kazmierczak K.M."/>
            <person name="Andrzejewski T.M."/>
            <person name="Davidsen T.M."/>
            <person name="Wayne K.J."/>
            <person name="Tettelin H."/>
            <person name="Glass J.I."/>
            <person name="Rusch D."/>
            <person name="Podicherti R."/>
            <person name="Tsui H.-C.T."/>
            <person name="Winkler M.E."/>
        </authorList>
    </citation>
    <scope>NUCLEOTIDE SEQUENCE</scope>
</reference>
<protein>
    <submittedName>
        <fullName evidence="2">Uncharacterized protein</fullName>
    </submittedName>
</protein>
<dbReference type="AlphaFoldDB" id="A0A381V4N4"/>
<dbReference type="InterPro" id="IPR027417">
    <property type="entry name" value="P-loop_NTPase"/>
</dbReference>
<organism evidence="2">
    <name type="scientific">marine metagenome</name>
    <dbReference type="NCBI Taxonomy" id="408172"/>
    <lineage>
        <taxon>unclassified sequences</taxon>
        <taxon>metagenomes</taxon>
        <taxon>ecological metagenomes</taxon>
    </lineage>
</organism>
<dbReference type="EMBL" id="UINC01007693">
    <property type="protein sequence ID" value="SVA34627.1"/>
    <property type="molecule type" value="Genomic_DNA"/>
</dbReference>
<accession>A0A381V4N4</accession>